<dbReference type="Proteomes" id="UP000032430">
    <property type="component" value="Chromosome I"/>
</dbReference>
<dbReference type="KEGG" id="lfa:LFA_2078"/>
<name>A0A098G4P7_9GAMM</name>
<sequence length="412" mass="47669">MLTEQNNFYRSEISGQVDLGQLALDQESSMVALSTGEKKRLDSAIRHYQSMLKSKGVNNLINELRAQLIGRYEKNPASIMGDNEEKIVLPMEFAEFKKLKLSENEHQQALKAYYQHKGHTAWRYLQKPNPWMNPEASYVYRNVKTGARWATFEEYQPLIALFWVAAGDESIPPTDGHTLESRLDHFIDELALIGRAHNWDGTRINEKGKAEEYDDLTGDRPSCFSDVKRRLFQSVLGHPLIVIFTEDMVLEEIRHLARNYFQSKINKENKIALKEAFDDYILNIDGLSDENQHHLMSLNIPEEKINQFEHYLSDKYGAQYTEDYHFRKLVRNKLSLEPNAGNIFNQLHALMLDGIAGLYQILNENLDEQNQKIAEARHLRFFKSETIPDDKANKEQCLDEIIDPPSLSVHNA</sequence>
<accession>A0A098G4P7</accession>
<dbReference type="RefSeq" id="WP_052673922.1">
    <property type="nucleotide sequence ID" value="NZ_LN614827.1"/>
</dbReference>
<dbReference type="AlphaFoldDB" id="A0A098G4P7"/>
<protein>
    <submittedName>
        <fullName evidence="1">Uncharacterized protein</fullName>
    </submittedName>
</protein>
<organism evidence="1 2">
    <name type="scientific">Legionella fallonii LLAP-10</name>
    <dbReference type="NCBI Taxonomy" id="1212491"/>
    <lineage>
        <taxon>Bacteria</taxon>
        <taxon>Pseudomonadati</taxon>
        <taxon>Pseudomonadota</taxon>
        <taxon>Gammaproteobacteria</taxon>
        <taxon>Legionellales</taxon>
        <taxon>Legionellaceae</taxon>
        <taxon>Legionella</taxon>
    </lineage>
</organism>
<keyword evidence="2" id="KW-1185">Reference proteome</keyword>
<dbReference type="EMBL" id="LN614827">
    <property type="protein sequence ID" value="CEG57463.1"/>
    <property type="molecule type" value="Genomic_DNA"/>
</dbReference>
<evidence type="ECO:0000313" key="1">
    <source>
        <dbReference type="EMBL" id="CEG57463.1"/>
    </source>
</evidence>
<dbReference type="HOGENOM" id="CLU_666972_0_0_6"/>
<evidence type="ECO:0000313" key="2">
    <source>
        <dbReference type="Proteomes" id="UP000032430"/>
    </source>
</evidence>
<reference evidence="2" key="1">
    <citation type="submission" date="2014-09" db="EMBL/GenBank/DDBJ databases">
        <authorList>
            <person name="Gomez-Valero L."/>
        </authorList>
    </citation>
    <scope>NUCLEOTIDE SEQUENCE [LARGE SCALE GENOMIC DNA]</scope>
    <source>
        <strain evidence="2">ATCC700992</strain>
    </source>
</reference>
<dbReference type="STRING" id="1212491.LFA_2078"/>
<gene>
    <name evidence="1" type="ORF">LFA_2078</name>
</gene>
<proteinExistence type="predicted"/>